<evidence type="ECO:0000256" key="2">
    <source>
        <dbReference type="ARBA" id="ARBA00022559"/>
    </source>
</evidence>
<dbReference type="InterPro" id="IPR036249">
    <property type="entry name" value="Thioredoxin-like_sf"/>
</dbReference>
<accession>A0A2N8L0H6</accession>
<evidence type="ECO:0000256" key="1">
    <source>
        <dbReference type="ARBA" id="ARBA00006926"/>
    </source>
</evidence>
<dbReference type="InterPro" id="IPR029759">
    <property type="entry name" value="GPX_AS"/>
</dbReference>
<dbReference type="GO" id="GO:0004601">
    <property type="term" value="F:peroxidase activity"/>
    <property type="evidence" value="ECO:0007669"/>
    <property type="project" value="UniProtKB-KW"/>
</dbReference>
<dbReference type="PIRSF" id="PIRSF000303">
    <property type="entry name" value="Glutathion_perox"/>
    <property type="match status" value="1"/>
</dbReference>
<dbReference type="PANTHER" id="PTHR11592">
    <property type="entry name" value="GLUTATHIONE PEROXIDASE"/>
    <property type="match status" value="1"/>
</dbReference>
<comment type="caution">
    <text evidence="6">The sequence shown here is derived from an EMBL/GenBank/DDBJ whole genome shotgun (WGS) entry which is preliminary data.</text>
</comment>
<keyword evidence="3 5" id="KW-0560">Oxidoreductase</keyword>
<organism evidence="6 7">
    <name type="scientific">Kinneretia aquatilis</name>
    <dbReference type="NCBI Taxonomy" id="2070761"/>
    <lineage>
        <taxon>Bacteria</taxon>
        <taxon>Pseudomonadati</taxon>
        <taxon>Pseudomonadota</taxon>
        <taxon>Betaproteobacteria</taxon>
        <taxon>Burkholderiales</taxon>
        <taxon>Sphaerotilaceae</taxon>
        <taxon>Roseateles</taxon>
    </lineage>
</organism>
<proteinExistence type="inferred from homology"/>
<dbReference type="InterPro" id="IPR000889">
    <property type="entry name" value="Glutathione_peroxidase"/>
</dbReference>
<dbReference type="PRINTS" id="PR01011">
    <property type="entry name" value="GLUTPROXDASE"/>
</dbReference>
<evidence type="ECO:0000256" key="3">
    <source>
        <dbReference type="ARBA" id="ARBA00023002"/>
    </source>
</evidence>
<dbReference type="EMBL" id="POSP01000003">
    <property type="protein sequence ID" value="PND39205.1"/>
    <property type="molecule type" value="Genomic_DNA"/>
</dbReference>
<comment type="similarity">
    <text evidence="1 5">Belongs to the glutathione peroxidase family.</text>
</comment>
<evidence type="ECO:0000256" key="4">
    <source>
        <dbReference type="PIRSR" id="PIRSR000303-1"/>
    </source>
</evidence>
<evidence type="ECO:0000313" key="6">
    <source>
        <dbReference type="EMBL" id="PND39205.1"/>
    </source>
</evidence>
<dbReference type="PANTHER" id="PTHR11592:SF78">
    <property type="entry name" value="GLUTATHIONE PEROXIDASE"/>
    <property type="match status" value="1"/>
</dbReference>
<dbReference type="PROSITE" id="PS00460">
    <property type="entry name" value="GLUTATHIONE_PEROXID_1"/>
    <property type="match status" value="1"/>
</dbReference>
<evidence type="ECO:0000256" key="5">
    <source>
        <dbReference type="RuleBase" id="RU000499"/>
    </source>
</evidence>
<evidence type="ECO:0000313" key="7">
    <source>
        <dbReference type="Proteomes" id="UP000235916"/>
    </source>
</evidence>
<dbReference type="Pfam" id="PF00255">
    <property type="entry name" value="GSHPx"/>
    <property type="match status" value="1"/>
</dbReference>
<dbReference type="GO" id="GO:0034599">
    <property type="term" value="P:cellular response to oxidative stress"/>
    <property type="evidence" value="ECO:0007669"/>
    <property type="project" value="TreeGrafter"/>
</dbReference>
<keyword evidence="7" id="KW-1185">Reference proteome</keyword>
<dbReference type="FunFam" id="3.40.30.10:FF:000010">
    <property type="entry name" value="Glutathione peroxidase"/>
    <property type="match status" value="1"/>
</dbReference>
<name>A0A2N8L0H6_9BURK</name>
<dbReference type="OrthoDB" id="9785502at2"/>
<gene>
    <name evidence="6" type="ORF">C1O66_17855</name>
</gene>
<dbReference type="AlphaFoldDB" id="A0A2N8L0H6"/>
<reference evidence="6 7" key="1">
    <citation type="submission" date="2018-01" db="EMBL/GenBank/DDBJ databases">
        <title>Draft genome sequence of Paucibacter aquatile CR182 isolated from freshwater of the Nakdong River.</title>
        <authorList>
            <person name="Choi A."/>
            <person name="Chung E.J."/>
        </authorList>
    </citation>
    <scope>NUCLEOTIDE SEQUENCE [LARGE SCALE GENOMIC DNA]</scope>
    <source>
        <strain evidence="6 7">CR182</strain>
    </source>
</reference>
<feature type="active site" evidence="4">
    <location>
        <position position="37"/>
    </location>
</feature>
<dbReference type="RefSeq" id="WP_102769125.1">
    <property type="nucleotide sequence ID" value="NZ_POSP01000003.1"/>
</dbReference>
<dbReference type="SUPFAM" id="SSF52833">
    <property type="entry name" value="Thioredoxin-like"/>
    <property type="match status" value="1"/>
</dbReference>
<dbReference type="PROSITE" id="PS51355">
    <property type="entry name" value="GLUTATHIONE_PEROXID_3"/>
    <property type="match status" value="1"/>
</dbReference>
<sequence>MAASVYDFQALSIDGKPADLASQRGKVLLIVNTASACGFTPQFGGLEALWQRYRDQGLVVVGFPSNEFGGQDPGENSEIASFCQLNYGVSFPMMAKVKVNGAEAHPLWQWLKSEKPGLLGTEGIKWNFTKFLVGRDGQVIKRYAPNDAPEKISADIEAALKA</sequence>
<dbReference type="Proteomes" id="UP000235916">
    <property type="component" value="Unassembled WGS sequence"/>
</dbReference>
<dbReference type="Gene3D" id="3.40.30.10">
    <property type="entry name" value="Glutaredoxin"/>
    <property type="match status" value="1"/>
</dbReference>
<protein>
    <recommendedName>
        <fullName evidence="5">Glutathione peroxidase</fullName>
    </recommendedName>
</protein>
<keyword evidence="2 5" id="KW-0575">Peroxidase</keyword>
<dbReference type="CDD" id="cd00340">
    <property type="entry name" value="GSH_Peroxidase"/>
    <property type="match status" value="1"/>
</dbReference>